<protein>
    <submittedName>
        <fullName evidence="2">Uncharacterized protein</fullName>
    </submittedName>
</protein>
<feature type="transmembrane region" description="Helical" evidence="1">
    <location>
        <begin position="256"/>
        <end position="278"/>
    </location>
</feature>
<keyword evidence="1" id="KW-1133">Transmembrane helix</keyword>
<evidence type="ECO:0000313" key="2">
    <source>
        <dbReference type="EMBL" id="PIR03622.1"/>
    </source>
</evidence>
<proteinExistence type="predicted"/>
<accession>A0A2H0N3Y9</accession>
<name>A0A2H0N3Y9_9BACT</name>
<keyword evidence="1" id="KW-0812">Transmembrane</keyword>
<gene>
    <name evidence="2" type="ORF">COV59_05545</name>
</gene>
<reference evidence="2 3" key="1">
    <citation type="submission" date="2017-09" db="EMBL/GenBank/DDBJ databases">
        <title>Depth-based differentiation of microbial function through sediment-hosted aquifers and enrichment of novel symbionts in the deep terrestrial subsurface.</title>
        <authorList>
            <person name="Probst A.J."/>
            <person name="Ladd B."/>
            <person name="Jarett J.K."/>
            <person name="Geller-Mcgrath D.E."/>
            <person name="Sieber C.M."/>
            <person name="Emerson J.B."/>
            <person name="Anantharaman K."/>
            <person name="Thomas B.C."/>
            <person name="Malmstrom R."/>
            <person name="Stieglmeier M."/>
            <person name="Klingl A."/>
            <person name="Woyke T."/>
            <person name="Ryan C.M."/>
            <person name="Banfield J.F."/>
        </authorList>
    </citation>
    <scope>NUCLEOTIDE SEQUENCE [LARGE SCALE GENOMIC DNA]</scope>
    <source>
        <strain evidence="2">CG11_big_fil_rev_8_21_14_0_20_39_34</strain>
    </source>
</reference>
<organism evidence="2 3">
    <name type="scientific">Candidatus Magasanikbacteria bacterium CG11_big_fil_rev_8_21_14_0_20_39_34</name>
    <dbReference type="NCBI Taxonomy" id="1974653"/>
    <lineage>
        <taxon>Bacteria</taxon>
        <taxon>Candidatus Magasanikiibacteriota</taxon>
    </lineage>
</organism>
<keyword evidence="1" id="KW-0472">Membrane</keyword>
<dbReference type="EMBL" id="PCWN01000011">
    <property type="protein sequence ID" value="PIR03622.1"/>
    <property type="molecule type" value="Genomic_DNA"/>
</dbReference>
<dbReference type="Proteomes" id="UP000229600">
    <property type="component" value="Unassembled WGS sequence"/>
</dbReference>
<evidence type="ECO:0000313" key="3">
    <source>
        <dbReference type="Proteomes" id="UP000229600"/>
    </source>
</evidence>
<sequence length="279" mass="32194">MNSSCYKWYEKKRGKKFIFLFLFVVLFFPTNIFAQIVDSSVDIRGNESSTFLDTQRIIPTLFGRSLAGSDKLNFYYFSVSSVGKDTLNMHWKTERPGKAYILIHDSQTLQDESFVTKDAALEHSIDLPIANLKTATYQIAFLEDESKQVVETLPFSLQKNKQDLILKSLSEENSEWEEGVTLHPEVSEKTEFVDSWSKIDSNTLPLLSAFSKFSHADKQGRERKGKELYSSGDDFYFEFSFMKLWVTLFSYNTYTLVPLLGVNSLFQALISFILPIFLW</sequence>
<comment type="caution">
    <text evidence="2">The sequence shown here is derived from an EMBL/GenBank/DDBJ whole genome shotgun (WGS) entry which is preliminary data.</text>
</comment>
<evidence type="ECO:0000256" key="1">
    <source>
        <dbReference type="SAM" id="Phobius"/>
    </source>
</evidence>
<dbReference type="AlphaFoldDB" id="A0A2H0N3Y9"/>